<evidence type="ECO:0000313" key="2">
    <source>
        <dbReference type="EMBL" id="CAH0375060.1"/>
    </source>
</evidence>
<proteinExistence type="predicted"/>
<feature type="compositionally biased region" description="Pro residues" evidence="1">
    <location>
        <begin position="785"/>
        <end position="795"/>
    </location>
</feature>
<accession>A0A8J2WPE9</accession>
<feature type="region of interest" description="Disordered" evidence="1">
    <location>
        <begin position="661"/>
        <end position="706"/>
    </location>
</feature>
<dbReference type="Proteomes" id="UP000789595">
    <property type="component" value="Unassembled WGS sequence"/>
</dbReference>
<evidence type="ECO:0000256" key="1">
    <source>
        <dbReference type="SAM" id="MobiDB-lite"/>
    </source>
</evidence>
<evidence type="ECO:0000313" key="3">
    <source>
        <dbReference type="Proteomes" id="UP000789595"/>
    </source>
</evidence>
<gene>
    <name evidence="2" type="ORF">PECAL_4P23800</name>
</gene>
<dbReference type="Gene3D" id="2.30.30.140">
    <property type="match status" value="1"/>
</dbReference>
<feature type="compositionally biased region" description="Low complexity" evidence="1">
    <location>
        <begin position="819"/>
        <end position="837"/>
    </location>
</feature>
<protein>
    <submittedName>
        <fullName evidence="2">Uncharacterized protein</fullName>
    </submittedName>
</protein>
<organism evidence="2 3">
    <name type="scientific">Pelagomonas calceolata</name>
    <dbReference type="NCBI Taxonomy" id="35677"/>
    <lineage>
        <taxon>Eukaryota</taxon>
        <taxon>Sar</taxon>
        <taxon>Stramenopiles</taxon>
        <taxon>Ochrophyta</taxon>
        <taxon>Pelagophyceae</taxon>
        <taxon>Pelagomonadales</taxon>
        <taxon>Pelagomonadaceae</taxon>
        <taxon>Pelagomonas</taxon>
    </lineage>
</organism>
<feature type="region of interest" description="Disordered" evidence="1">
    <location>
        <begin position="733"/>
        <end position="854"/>
    </location>
</feature>
<sequence length="925" mass="100480">MNPAEVALAQLDVLLDEQEAVAPAAACPTRRRVGNPTNEAPASLPEAVAAALKRRREQQPDATIIVPEGPRTRKRVRVAPPPVAEFAVGAEVEALWEGKWYPGVVAEVVVELEVYYEIAWADGYYQNRIRAVSRSGEKLVRRRAPAAAVSLPAAAAPALKRRRQQPTSAVVAAAPPPLRAAAVTGDWCVVGTHVEDSDDATVRGVITGYTTGWREVATTTGSVVMIRPSKLTRTTLTDEETARCVRPASHKDYVQARIDGLVRFSHGGREFKNRFTCADGTERRQFVVTATHVRCALCPDGWSWSLETDILVLLGNLKNHCGQTSGQRPSAQLHRERLASAAAAPPVATTDEAGTVLGISHAQARQLATAAAAGCLIVRDTSQALSAVESPFWRAMRTTQRLPSDAALEAMTGTQLRKLMARRGVGRGPQDRKADFIDKLKARAAGETYVNKPYPVTGDWCIVGAQVAQIDDSTVRGVIIDCPKGWREVTTTTGAVVMLNPRQLTEATLTEEEAALCVRPASQKDYVQARIDGIIRFSRGGREFKNRFTCADGTERRQFVVTATHVRCALCPDGWSWSLETDILMLLENLKNHCGQTSRITAARLHRERLASAAAGIVLGVSRAQAHRLLPRDARGCFPCPAGCPRTFQHAPAAVQHAKSCAAGKRSSRLNPPVPRSVARRSGRARPPDAIVETKTDDDDVDDATAKERNRRLAEEIGAPVCLWGGADVRREREEAMDPEAKRPRTEAPWARWDQSSENDSASPRPSLPPPPRAPADSEAVTAAAPPPPRPPAPRAAPQCIDLTREDSEDGTDPPTPPGDDGYSSSSSECSVESVGGQYVPEPPGPAPPNRTWDTRRGAWVDAAEEFEAWMAQHVPVARHARLRDVADSLADLRCCDIDDLDDALELSQWSEPERRRFMDACSSL</sequence>
<keyword evidence="3" id="KW-1185">Reference proteome</keyword>
<comment type="caution">
    <text evidence="2">The sequence shown here is derived from an EMBL/GenBank/DDBJ whole genome shotgun (WGS) entry which is preliminary data.</text>
</comment>
<feature type="compositionally biased region" description="Basic and acidic residues" evidence="1">
    <location>
        <begin position="733"/>
        <end position="746"/>
    </location>
</feature>
<dbReference type="EMBL" id="CAKKNE010000004">
    <property type="protein sequence ID" value="CAH0375060.1"/>
    <property type="molecule type" value="Genomic_DNA"/>
</dbReference>
<dbReference type="AlphaFoldDB" id="A0A8J2WPE9"/>
<name>A0A8J2WPE9_9STRA</name>
<reference evidence="2" key="1">
    <citation type="submission" date="2021-11" db="EMBL/GenBank/DDBJ databases">
        <authorList>
            <consortium name="Genoscope - CEA"/>
            <person name="William W."/>
        </authorList>
    </citation>
    <scope>NUCLEOTIDE SEQUENCE</scope>
</reference>